<evidence type="ECO:0000259" key="1">
    <source>
        <dbReference type="Pfam" id="PF01878"/>
    </source>
</evidence>
<reference evidence="2 3" key="1">
    <citation type="journal article" date="2014" name="ISME J.">
        <title>Candidatus Competibacter-lineage genomes retrieved from metagenomes reveal functional metabolic diversity.</title>
        <authorList>
            <person name="McIlroy S.J."/>
            <person name="Albertsen M."/>
            <person name="Andresen E.K."/>
            <person name="Saunders A.M."/>
            <person name="Kristiansen R."/>
            <person name="Stokholm-Bjerregaard M."/>
            <person name="Nielsen K.L."/>
            <person name="Nielsen P.H."/>
        </authorList>
    </citation>
    <scope>NUCLEOTIDE SEQUENCE [LARGE SCALE GENOMIC DNA]</scope>
    <source>
        <strain evidence="2 3">Run_B_J11</strain>
    </source>
</reference>
<name>A0A7U7GFZ2_9GAMM</name>
<evidence type="ECO:0000313" key="2">
    <source>
        <dbReference type="EMBL" id="CDH47573.1"/>
    </source>
</evidence>
<dbReference type="Gene3D" id="1.10.30.50">
    <property type="match status" value="1"/>
</dbReference>
<proteinExistence type="predicted"/>
<dbReference type="InterPro" id="IPR002740">
    <property type="entry name" value="EVE_domain"/>
</dbReference>
<organism evidence="2 3">
    <name type="scientific">Candidatus Contendobacter odensis Run_B_J11</name>
    <dbReference type="NCBI Taxonomy" id="1400861"/>
    <lineage>
        <taxon>Bacteria</taxon>
        <taxon>Pseudomonadati</taxon>
        <taxon>Pseudomonadota</taxon>
        <taxon>Gammaproteobacteria</taxon>
        <taxon>Candidatus Competibacteraceae</taxon>
        <taxon>Candidatus Contendibacter</taxon>
    </lineage>
</organism>
<gene>
    <name evidence="2" type="ORF">BN874_840036</name>
</gene>
<dbReference type="Proteomes" id="UP000019184">
    <property type="component" value="Unassembled WGS sequence"/>
</dbReference>
<dbReference type="InterPro" id="IPR015947">
    <property type="entry name" value="PUA-like_sf"/>
</dbReference>
<dbReference type="AlphaFoldDB" id="A0A7U7GFZ2"/>
<dbReference type="SUPFAM" id="SSF88697">
    <property type="entry name" value="PUA domain-like"/>
    <property type="match status" value="1"/>
</dbReference>
<sequence length="304" mass="34014">MKTLDNYWVFVCNPKKWAIDRFLEAGIVQDTWGVRPSDQQYFSPGQLAIIRVGIDHRNMQELNGRPKLKPGIYAICLVESVALPGKGSAGEFWASANLREPGWPTVKIRYLRAYLHNPLTIDSIKAQCPTISPLLLNGFQASSFPINAQDFHEILSLLGEEQDELPIPNEPILTTLKQLAQLEQHYLYAAPEVREIISRRIERGAIGDLVKKTNHYECQLCKALGREPVAFCKPDGQPYVEAHHVVPVAQGQVGSLSAANVISVCANHHRQLHYGGVNVQIGVNQFLVSLPEAEIRIPRFQVDQ</sequence>
<feature type="domain" description="EVE" evidence="1">
    <location>
        <begin position="6"/>
        <end position="156"/>
    </location>
</feature>
<evidence type="ECO:0000313" key="3">
    <source>
        <dbReference type="Proteomes" id="UP000019184"/>
    </source>
</evidence>
<protein>
    <recommendedName>
        <fullName evidence="1">EVE domain-containing protein</fullName>
    </recommendedName>
</protein>
<dbReference type="OrthoDB" id="9802640at2"/>
<dbReference type="RefSeq" id="WP_081756568.1">
    <property type="nucleotide sequence ID" value="NZ_CBTK010000303.1"/>
</dbReference>
<dbReference type="EMBL" id="CBTK010000303">
    <property type="protein sequence ID" value="CDH47573.1"/>
    <property type="molecule type" value="Genomic_DNA"/>
</dbReference>
<accession>A0A7U7GFZ2</accession>
<keyword evidence="3" id="KW-1185">Reference proteome</keyword>
<dbReference type="Pfam" id="PF01878">
    <property type="entry name" value="EVE"/>
    <property type="match status" value="1"/>
</dbReference>
<comment type="caution">
    <text evidence="2">The sequence shown here is derived from an EMBL/GenBank/DDBJ whole genome shotgun (WGS) entry which is preliminary data.</text>
</comment>